<organism evidence="2 3">
    <name type="scientific">Paenalkalicoccus suaedae</name>
    <dbReference type="NCBI Taxonomy" id="2592382"/>
    <lineage>
        <taxon>Bacteria</taxon>
        <taxon>Bacillati</taxon>
        <taxon>Bacillota</taxon>
        <taxon>Bacilli</taxon>
        <taxon>Bacillales</taxon>
        <taxon>Bacillaceae</taxon>
        <taxon>Paenalkalicoccus</taxon>
    </lineage>
</organism>
<protein>
    <submittedName>
        <fullName evidence="2">Spore coat protein</fullName>
    </submittedName>
</protein>
<name>A0A859FGF0_9BACI</name>
<dbReference type="AlphaFoldDB" id="A0A859FGF0"/>
<proteinExistence type="predicted"/>
<dbReference type="InterPro" id="IPR020108">
    <property type="entry name" value="Spore_coat_CotD"/>
</dbReference>
<dbReference type="EMBL" id="CP041372">
    <property type="protein sequence ID" value="QKS71306.1"/>
    <property type="molecule type" value="Genomic_DNA"/>
</dbReference>
<dbReference type="Proteomes" id="UP000318138">
    <property type="component" value="Chromosome"/>
</dbReference>
<evidence type="ECO:0000256" key="1">
    <source>
        <dbReference type="SAM" id="MobiDB-lite"/>
    </source>
</evidence>
<feature type="region of interest" description="Disordered" evidence="1">
    <location>
        <begin position="71"/>
        <end position="106"/>
    </location>
</feature>
<dbReference type="KEGG" id="psua:FLK61_31860"/>
<dbReference type="RefSeq" id="WP_176009341.1">
    <property type="nucleotide sequence ID" value="NZ_CP041372.2"/>
</dbReference>
<gene>
    <name evidence="2" type="ORF">FLK61_31860</name>
</gene>
<feature type="compositionally biased region" description="Low complexity" evidence="1">
    <location>
        <begin position="71"/>
        <end position="84"/>
    </location>
</feature>
<keyword evidence="3" id="KW-1185">Reference proteome</keyword>
<reference evidence="3" key="1">
    <citation type="submission" date="2019-07" db="EMBL/GenBank/DDBJ databases">
        <title>Bacillus alkalisoli sp. nov. isolated from saline soil.</title>
        <authorList>
            <person name="Sun J.-Q."/>
            <person name="Xu L."/>
        </authorList>
    </citation>
    <scope>NUCLEOTIDE SEQUENCE [LARGE SCALE GENOMIC DNA]</scope>
    <source>
        <strain evidence="3">M4U3P1</strain>
    </source>
</reference>
<evidence type="ECO:0000313" key="2">
    <source>
        <dbReference type="EMBL" id="QKS71306.1"/>
    </source>
</evidence>
<keyword evidence="2" id="KW-0946">Virion</keyword>
<accession>A0A859FGF0</accession>
<dbReference type="Pfam" id="PF11122">
    <property type="entry name" value="Spore-coat_CotD"/>
    <property type="match status" value="1"/>
</dbReference>
<evidence type="ECO:0000313" key="3">
    <source>
        <dbReference type="Proteomes" id="UP000318138"/>
    </source>
</evidence>
<sequence length="106" mass="11592">MRGCNCNKGKTLPAQICPTVQGVNEINCDYNVPVIHPSHTTNVVNHRYNFYHSYPHTESTVNRVFNQNFVQGPGPGQVQGQNQGFNGGPGGPLVQGIQQNRPPCGY</sequence>
<keyword evidence="2" id="KW-0167">Capsid protein</keyword>